<dbReference type="AlphaFoldDB" id="A0A2M7G8H0"/>
<proteinExistence type="predicted"/>
<dbReference type="Gene3D" id="2.60.120.620">
    <property type="entry name" value="q2cbj1_9rhob like domain"/>
    <property type="match status" value="1"/>
</dbReference>
<evidence type="ECO:0000313" key="1">
    <source>
        <dbReference type="EMBL" id="PIW18408.1"/>
    </source>
</evidence>
<evidence type="ECO:0000313" key="2">
    <source>
        <dbReference type="Proteomes" id="UP000231019"/>
    </source>
</evidence>
<gene>
    <name evidence="1" type="ORF">COW36_03715</name>
</gene>
<protein>
    <submittedName>
        <fullName evidence="1">Phytanoyl-CoA dioxygenase</fullName>
    </submittedName>
</protein>
<dbReference type="Proteomes" id="UP000231019">
    <property type="component" value="Unassembled WGS sequence"/>
</dbReference>
<dbReference type="Pfam" id="PF05721">
    <property type="entry name" value="PhyH"/>
    <property type="match status" value="1"/>
</dbReference>
<dbReference type="EMBL" id="PFFQ01000012">
    <property type="protein sequence ID" value="PIW18408.1"/>
    <property type="molecule type" value="Genomic_DNA"/>
</dbReference>
<name>A0A2M7G8H0_9BACT</name>
<reference evidence="1 2" key="1">
    <citation type="submission" date="2017-09" db="EMBL/GenBank/DDBJ databases">
        <title>Depth-based differentiation of microbial function through sediment-hosted aquifers and enrichment of novel symbionts in the deep terrestrial subsurface.</title>
        <authorList>
            <person name="Probst A.J."/>
            <person name="Ladd B."/>
            <person name="Jarett J.K."/>
            <person name="Geller-Mcgrath D.E."/>
            <person name="Sieber C.M."/>
            <person name="Emerson J.B."/>
            <person name="Anantharaman K."/>
            <person name="Thomas B.C."/>
            <person name="Malmstrom R."/>
            <person name="Stieglmeier M."/>
            <person name="Klingl A."/>
            <person name="Woyke T."/>
            <person name="Ryan C.M."/>
            <person name="Banfield J.F."/>
        </authorList>
    </citation>
    <scope>NUCLEOTIDE SEQUENCE [LARGE SCALE GENOMIC DNA]</scope>
    <source>
        <strain evidence="1">CG17_big_fil_post_rev_8_21_14_2_50_48_46</strain>
    </source>
</reference>
<dbReference type="GO" id="GO:0005506">
    <property type="term" value="F:iron ion binding"/>
    <property type="evidence" value="ECO:0007669"/>
    <property type="project" value="UniProtKB-ARBA"/>
</dbReference>
<sequence length="275" mass="31656">MNRCSQAFFERGYFVVPAFYSAAEVKVLAALIEPILKQWQSTLPPDFKGVNMHSLSHSAYFSSTEARVNFFEHLISPALVETLDSCFGKDLYFHNTQLFFNPEDIAQRPYWHRDLQFSSISDFEQSQEQSQLLSLHLRIPLLPEAGIELIPGSHARWDTERESRVRFETSGHRHFEMLPDSELIQLAPGDLLVFDGQMIHRRHYAGNSARKALDICVGKPHALLKSFLDPANLPTQAELRALSQPQWFERAWEFWTSSDSTERLSIFEPGFQPLD</sequence>
<keyword evidence="1" id="KW-0223">Dioxygenase</keyword>
<dbReference type="InterPro" id="IPR008775">
    <property type="entry name" value="Phytyl_CoA_dOase-like"/>
</dbReference>
<comment type="caution">
    <text evidence="1">The sequence shown here is derived from an EMBL/GenBank/DDBJ whole genome shotgun (WGS) entry which is preliminary data.</text>
</comment>
<keyword evidence="1" id="KW-0560">Oxidoreductase</keyword>
<dbReference type="SUPFAM" id="SSF51197">
    <property type="entry name" value="Clavaminate synthase-like"/>
    <property type="match status" value="1"/>
</dbReference>
<dbReference type="GO" id="GO:0016706">
    <property type="term" value="F:2-oxoglutarate-dependent dioxygenase activity"/>
    <property type="evidence" value="ECO:0007669"/>
    <property type="project" value="UniProtKB-ARBA"/>
</dbReference>
<dbReference type="PANTHER" id="PTHR20883:SF48">
    <property type="entry name" value="ECTOINE DIOXYGENASE"/>
    <property type="match status" value="1"/>
</dbReference>
<organism evidence="1 2">
    <name type="scientific">bacterium (Candidatus Blackallbacteria) CG17_big_fil_post_rev_8_21_14_2_50_48_46</name>
    <dbReference type="NCBI Taxonomy" id="2014261"/>
    <lineage>
        <taxon>Bacteria</taxon>
        <taxon>Candidatus Blackallbacteria</taxon>
    </lineage>
</organism>
<accession>A0A2M7G8H0</accession>
<dbReference type="PANTHER" id="PTHR20883">
    <property type="entry name" value="PHYTANOYL-COA DIOXYGENASE DOMAIN CONTAINING 1"/>
    <property type="match status" value="1"/>
</dbReference>